<keyword evidence="8 10" id="KW-0238">DNA-binding</keyword>
<sequence>MKPSIQLRLGQHLTMTPQLQQAIRLLQLSTLELSQEIQQALESNLMLELEEGQEQLPVNGEESLEALEAGQENAASQEGEIPTENETIPDELPVDANWEDQYDIPIVRTQVGGEEQPDFLARESRDETLQDYLHWQLNLTPFSDEDREIAATIIDAVNPDGYLELSVEEIVASLDDEEIGEEEVLTVLHRIQRFDPPGVAARSPQECLMLQLEQLAPDTPLRDKALELLRDHFELLAGGNKTKLCRNLKLDDAQLEEVLALVRSLNPRPGASISPSQNGYVQPDVFVQKKGNRWVVSLNPECTPKLRVNPVYAALIRRADNSSDNLTLKDHLQEARWFLKSLQSRNETLLRVATKIVEIQQEFFERGEEAMKPLILKDIAEALDLHESTISRVTSNKYMHTPRGVLEFKYFFSSHLSTSSGTDASATAIRARIKKLILAEDPRKPLSDNKIATLLSQEGIKVARRTVAKYREAMAIPPSNERKRLV</sequence>
<dbReference type="InterPro" id="IPR007046">
    <property type="entry name" value="RNA_pol_sigma_54_core-bd"/>
</dbReference>
<evidence type="ECO:0000256" key="8">
    <source>
        <dbReference type="ARBA" id="ARBA00023125"/>
    </source>
</evidence>
<keyword evidence="5 10" id="KW-0548">Nucleotidyltransferase</keyword>
<evidence type="ECO:0000256" key="6">
    <source>
        <dbReference type="ARBA" id="ARBA00023015"/>
    </source>
</evidence>
<comment type="similarity">
    <text evidence="1 10">Belongs to the sigma-54 factor family.</text>
</comment>
<keyword evidence="7 10" id="KW-0731">Sigma factor</keyword>
<name>A0A7C5N675_9GAMM</name>
<accession>A0A7C5N675</accession>
<feature type="compositionally biased region" description="Acidic residues" evidence="11">
    <location>
        <begin position="81"/>
        <end position="90"/>
    </location>
</feature>
<dbReference type="PANTHER" id="PTHR32248:SF4">
    <property type="entry name" value="RNA POLYMERASE SIGMA-54 FACTOR"/>
    <property type="match status" value="1"/>
</dbReference>
<evidence type="ECO:0000256" key="1">
    <source>
        <dbReference type="ARBA" id="ARBA00008798"/>
    </source>
</evidence>
<dbReference type="InterPro" id="IPR000394">
    <property type="entry name" value="RNA_pol_sigma_54"/>
</dbReference>
<comment type="function">
    <text evidence="10">Sigma factors are initiation factors that promote the attachment of RNA polymerase to specific initiation sites and are then released.</text>
</comment>
<evidence type="ECO:0000313" key="14">
    <source>
        <dbReference type="EMBL" id="HHH12865.1"/>
    </source>
</evidence>
<dbReference type="GO" id="GO:0003677">
    <property type="term" value="F:DNA binding"/>
    <property type="evidence" value="ECO:0007669"/>
    <property type="project" value="UniProtKB-KW"/>
</dbReference>
<dbReference type="AlphaFoldDB" id="A0A7C5N675"/>
<reference evidence="14" key="1">
    <citation type="journal article" date="2020" name="mSystems">
        <title>Genome- and Community-Level Interaction Insights into Carbon Utilization and Element Cycling Functions of Hydrothermarchaeota in Hydrothermal Sediment.</title>
        <authorList>
            <person name="Zhou Z."/>
            <person name="Liu Y."/>
            <person name="Xu W."/>
            <person name="Pan J."/>
            <person name="Luo Z.H."/>
            <person name="Li M."/>
        </authorList>
    </citation>
    <scope>NUCLEOTIDE SEQUENCE [LARGE SCALE GENOMIC DNA]</scope>
    <source>
        <strain evidence="14">HyVt-535</strain>
    </source>
</reference>
<evidence type="ECO:0000259" key="12">
    <source>
        <dbReference type="Pfam" id="PF04552"/>
    </source>
</evidence>
<dbReference type="GO" id="GO:0000428">
    <property type="term" value="C:DNA-directed RNA polymerase complex"/>
    <property type="evidence" value="ECO:0007669"/>
    <property type="project" value="UniProtKB-KW"/>
</dbReference>
<comment type="caution">
    <text evidence="14">The sequence shown here is derived from an EMBL/GenBank/DDBJ whole genome shotgun (WGS) entry which is preliminary data.</text>
</comment>
<dbReference type="PRINTS" id="PR00045">
    <property type="entry name" value="SIGMA54FCT"/>
</dbReference>
<keyword evidence="6 10" id="KW-0805">Transcription regulation</keyword>
<dbReference type="Proteomes" id="UP000886100">
    <property type="component" value="Unassembled WGS sequence"/>
</dbReference>
<evidence type="ECO:0000256" key="4">
    <source>
        <dbReference type="ARBA" id="ARBA00022679"/>
    </source>
</evidence>
<dbReference type="Gene3D" id="1.10.10.60">
    <property type="entry name" value="Homeodomain-like"/>
    <property type="match status" value="1"/>
</dbReference>
<keyword evidence="9 10" id="KW-0804">Transcription</keyword>
<protein>
    <recommendedName>
        <fullName evidence="2 10">RNA polymerase sigma-54 factor</fullName>
    </recommendedName>
</protein>
<dbReference type="EMBL" id="DROM01000086">
    <property type="protein sequence ID" value="HHH12865.1"/>
    <property type="molecule type" value="Genomic_DNA"/>
</dbReference>
<dbReference type="GO" id="GO:0016987">
    <property type="term" value="F:sigma factor activity"/>
    <property type="evidence" value="ECO:0007669"/>
    <property type="project" value="UniProtKB-KW"/>
</dbReference>
<dbReference type="Pfam" id="PF00309">
    <property type="entry name" value="Sigma54_AID"/>
    <property type="match status" value="1"/>
</dbReference>
<organism evidence="14">
    <name type="scientific">Thiolapillus brandeum</name>
    <dbReference type="NCBI Taxonomy" id="1076588"/>
    <lineage>
        <taxon>Bacteria</taxon>
        <taxon>Pseudomonadati</taxon>
        <taxon>Pseudomonadota</taxon>
        <taxon>Gammaproteobacteria</taxon>
        <taxon>Chromatiales</taxon>
        <taxon>Sedimenticolaceae</taxon>
        <taxon>Thiolapillus</taxon>
    </lineage>
</organism>
<evidence type="ECO:0000256" key="3">
    <source>
        <dbReference type="ARBA" id="ARBA00022478"/>
    </source>
</evidence>
<evidence type="ECO:0000256" key="11">
    <source>
        <dbReference type="SAM" id="MobiDB-lite"/>
    </source>
</evidence>
<dbReference type="PROSITE" id="PS00718">
    <property type="entry name" value="SIGMA54_2"/>
    <property type="match status" value="1"/>
</dbReference>
<feature type="region of interest" description="Disordered" evidence="11">
    <location>
        <begin position="68"/>
        <end position="90"/>
    </location>
</feature>
<dbReference type="PROSITE" id="PS00717">
    <property type="entry name" value="SIGMA54_1"/>
    <property type="match status" value="1"/>
</dbReference>
<proteinExistence type="inferred from homology"/>
<dbReference type="Gene3D" id="1.10.10.1330">
    <property type="entry name" value="RNA polymerase sigma-54 factor, core-binding domain"/>
    <property type="match status" value="1"/>
</dbReference>
<keyword evidence="4 10" id="KW-0808">Transferase</keyword>
<dbReference type="PROSITE" id="PS50044">
    <property type="entry name" value="SIGMA54_3"/>
    <property type="match status" value="1"/>
</dbReference>
<dbReference type="NCBIfam" id="NF004595">
    <property type="entry name" value="PRK05932.1-2"/>
    <property type="match status" value="1"/>
</dbReference>
<dbReference type="Pfam" id="PF04963">
    <property type="entry name" value="Sigma54_CBD"/>
    <property type="match status" value="1"/>
</dbReference>
<dbReference type="NCBIfam" id="TIGR02395">
    <property type="entry name" value="rpoN_sigma"/>
    <property type="match status" value="1"/>
</dbReference>
<dbReference type="PIRSF" id="PIRSF000774">
    <property type="entry name" value="RpoN"/>
    <property type="match status" value="1"/>
</dbReference>
<dbReference type="PANTHER" id="PTHR32248">
    <property type="entry name" value="RNA POLYMERASE SIGMA-54 FACTOR"/>
    <property type="match status" value="1"/>
</dbReference>
<dbReference type="Pfam" id="PF04552">
    <property type="entry name" value="Sigma54_DBD"/>
    <property type="match status" value="1"/>
</dbReference>
<gene>
    <name evidence="14" type="ORF">ENJ98_01380</name>
</gene>
<dbReference type="GO" id="GO:0006352">
    <property type="term" value="P:DNA-templated transcription initiation"/>
    <property type="evidence" value="ECO:0007669"/>
    <property type="project" value="InterPro"/>
</dbReference>
<dbReference type="NCBIfam" id="NF009118">
    <property type="entry name" value="PRK12469.1"/>
    <property type="match status" value="1"/>
</dbReference>
<feature type="domain" description="RNA polymerase sigma factor 54 core-binding" evidence="13">
    <location>
        <begin position="122"/>
        <end position="312"/>
    </location>
</feature>
<feature type="domain" description="RNA polymerase sigma factor 54 DNA-binding" evidence="12">
    <location>
        <begin position="328"/>
        <end position="484"/>
    </location>
</feature>
<dbReference type="FunFam" id="1.10.10.1330:FF:000001">
    <property type="entry name" value="RNA polymerase sigma-54 factor"/>
    <property type="match status" value="1"/>
</dbReference>
<evidence type="ECO:0000256" key="10">
    <source>
        <dbReference type="PIRNR" id="PIRNR000774"/>
    </source>
</evidence>
<evidence type="ECO:0000256" key="5">
    <source>
        <dbReference type="ARBA" id="ARBA00022695"/>
    </source>
</evidence>
<evidence type="ECO:0000259" key="13">
    <source>
        <dbReference type="Pfam" id="PF04963"/>
    </source>
</evidence>
<dbReference type="InterPro" id="IPR038709">
    <property type="entry name" value="RpoN_core-bd_sf"/>
</dbReference>
<evidence type="ECO:0000256" key="9">
    <source>
        <dbReference type="ARBA" id="ARBA00023163"/>
    </source>
</evidence>
<dbReference type="InterPro" id="IPR007634">
    <property type="entry name" value="RNA_pol_sigma_54_DNA-bd"/>
</dbReference>
<keyword evidence="3 10" id="KW-0240">DNA-directed RNA polymerase</keyword>
<dbReference type="GO" id="GO:0016779">
    <property type="term" value="F:nucleotidyltransferase activity"/>
    <property type="evidence" value="ECO:0007669"/>
    <property type="project" value="UniProtKB-KW"/>
</dbReference>
<dbReference type="GO" id="GO:0001216">
    <property type="term" value="F:DNA-binding transcription activator activity"/>
    <property type="evidence" value="ECO:0007669"/>
    <property type="project" value="InterPro"/>
</dbReference>
<evidence type="ECO:0000256" key="2">
    <source>
        <dbReference type="ARBA" id="ARBA00019942"/>
    </source>
</evidence>
<evidence type="ECO:0000256" key="7">
    <source>
        <dbReference type="ARBA" id="ARBA00023082"/>
    </source>
</evidence>